<accession>A0A2P6TGW5</accession>
<dbReference type="AlphaFoldDB" id="A0A2P6TGW5"/>
<proteinExistence type="predicted"/>
<feature type="compositionally biased region" description="Polar residues" evidence="1">
    <location>
        <begin position="363"/>
        <end position="379"/>
    </location>
</feature>
<evidence type="ECO:0000259" key="2">
    <source>
        <dbReference type="PROSITE" id="PS51166"/>
    </source>
</evidence>
<dbReference type="SMART" id="SM01065">
    <property type="entry name" value="CBM_2"/>
    <property type="match status" value="1"/>
</dbReference>
<dbReference type="Proteomes" id="UP000239899">
    <property type="component" value="Unassembled WGS sequence"/>
</dbReference>
<feature type="region of interest" description="Disordered" evidence="1">
    <location>
        <begin position="356"/>
        <end position="379"/>
    </location>
</feature>
<dbReference type="PANTHER" id="PTHR15048">
    <property type="entry name" value="STARCH-BINDING DOMAIN-CONTAINING PROTEIN 1"/>
    <property type="match status" value="1"/>
</dbReference>
<dbReference type="Pfam" id="PF00686">
    <property type="entry name" value="CBM_20"/>
    <property type="match status" value="1"/>
</dbReference>
<feature type="region of interest" description="Disordered" evidence="1">
    <location>
        <begin position="447"/>
        <end position="469"/>
    </location>
</feature>
<feature type="domain" description="CBM20" evidence="2">
    <location>
        <begin position="71"/>
        <end position="193"/>
    </location>
</feature>
<feature type="region of interest" description="Disordered" evidence="1">
    <location>
        <begin position="216"/>
        <end position="236"/>
    </location>
</feature>
<dbReference type="SUPFAM" id="SSF49452">
    <property type="entry name" value="Starch-binding domain-like"/>
    <property type="match status" value="1"/>
</dbReference>
<organism evidence="3 4">
    <name type="scientific">Chlorella sorokiniana</name>
    <name type="common">Freshwater green alga</name>
    <dbReference type="NCBI Taxonomy" id="3076"/>
    <lineage>
        <taxon>Eukaryota</taxon>
        <taxon>Viridiplantae</taxon>
        <taxon>Chlorophyta</taxon>
        <taxon>core chlorophytes</taxon>
        <taxon>Trebouxiophyceae</taxon>
        <taxon>Chlorellales</taxon>
        <taxon>Chlorellaceae</taxon>
        <taxon>Chlorella clade</taxon>
        <taxon>Chlorella</taxon>
    </lineage>
</organism>
<keyword evidence="4" id="KW-1185">Reference proteome</keyword>
<dbReference type="InterPro" id="IPR013784">
    <property type="entry name" value="Carb-bd-like_fold"/>
</dbReference>
<dbReference type="GO" id="GO:2001070">
    <property type="term" value="F:starch binding"/>
    <property type="evidence" value="ECO:0007669"/>
    <property type="project" value="InterPro"/>
</dbReference>
<name>A0A2P6TGW5_CHLSO</name>
<dbReference type="Gene3D" id="2.60.40.10">
    <property type="entry name" value="Immunoglobulins"/>
    <property type="match status" value="1"/>
</dbReference>
<dbReference type="STRING" id="3076.A0A2P6TGW5"/>
<dbReference type="EMBL" id="LHPG02000016">
    <property type="protein sequence ID" value="PRW33525.1"/>
    <property type="molecule type" value="Genomic_DNA"/>
</dbReference>
<dbReference type="GO" id="GO:0016020">
    <property type="term" value="C:membrane"/>
    <property type="evidence" value="ECO:0007669"/>
    <property type="project" value="TreeGrafter"/>
</dbReference>
<dbReference type="OrthoDB" id="515916at2759"/>
<sequence length="577" mass="56998">MARALAAAGAAPVTLRVAPSRKQKAASIALGCPAPKRQRIACRDPIIAAAGQGFVNWAVESPAQLDVTDVAAPIGPVLVAFQVPACALAFGEHLRLVGSCAELGNWDTALAPALEWAEGDTWTVAVALPPGHHAFKLVLMRHDGSPYWELGDDRSLQLPGVAAGSSSSSNGSSSHAAAAAAALLLSVTCSWGNTTLTEVCPDPVQLAAEAAAQQAAGPAVQQAPEGASSPSGPVLDMAQAHSDASIAIASHNIEALLACERQQLEAQQAQHVQQQHAVAEAAAAFADASAAVHEAQAAVLDAAASWAEDGPQSTAAGASEAAAVVSAKAAADSPPAAPVAPAAELPSVAAAAATGAPPAAAGSSSDTEQLFHFDSSSEGPSALQLARQQLVGRLPEEAAAGLEAALNSMNGAPGSRRQRAVLASLALHGPAVPAEQLYGVGSHERHPLAAHLDSPGQGATAEEAADEAEQLDSLAAQLGHRLSLAGGSSHAGSSASGSAGQAAAAGHKLAGSGRAADDPVLRGSFPGAAAYLAAQSLFTVGGLLWSAGRAAVPKAGRRVADAAVVLACTAAAAVALS</sequence>
<comment type="caution">
    <text evidence="3">The sequence shown here is derived from an EMBL/GenBank/DDBJ whole genome shotgun (WGS) entry which is preliminary data.</text>
</comment>
<evidence type="ECO:0000256" key="1">
    <source>
        <dbReference type="SAM" id="MobiDB-lite"/>
    </source>
</evidence>
<protein>
    <recommendedName>
        <fullName evidence="2">CBM20 domain-containing protein</fullName>
    </recommendedName>
</protein>
<dbReference type="PANTHER" id="PTHR15048:SF0">
    <property type="entry name" value="STARCH-BINDING DOMAIN-CONTAINING PROTEIN 1"/>
    <property type="match status" value="1"/>
</dbReference>
<reference evidence="3 4" key="1">
    <citation type="journal article" date="2018" name="Plant J.">
        <title>Genome sequences of Chlorella sorokiniana UTEX 1602 and Micractinium conductrix SAG 241.80: implications to maltose excretion by a green alga.</title>
        <authorList>
            <person name="Arriola M.B."/>
            <person name="Velmurugan N."/>
            <person name="Zhang Y."/>
            <person name="Plunkett M.H."/>
            <person name="Hondzo H."/>
            <person name="Barney B.M."/>
        </authorList>
    </citation>
    <scope>NUCLEOTIDE SEQUENCE [LARGE SCALE GENOMIC DNA]</scope>
    <source>
        <strain evidence="4">UTEX 1602</strain>
    </source>
</reference>
<dbReference type="InterPro" id="IPR013783">
    <property type="entry name" value="Ig-like_fold"/>
</dbReference>
<dbReference type="PROSITE" id="PS51166">
    <property type="entry name" value="CBM20"/>
    <property type="match status" value="1"/>
</dbReference>
<evidence type="ECO:0000313" key="3">
    <source>
        <dbReference type="EMBL" id="PRW33525.1"/>
    </source>
</evidence>
<dbReference type="InterPro" id="IPR002044">
    <property type="entry name" value="CBM20"/>
</dbReference>
<evidence type="ECO:0000313" key="4">
    <source>
        <dbReference type="Proteomes" id="UP000239899"/>
    </source>
</evidence>
<gene>
    <name evidence="3" type="ORF">C2E21_7668</name>
</gene>
<dbReference type="CDD" id="cd05467">
    <property type="entry name" value="CBM20"/>
    <property type="match status" value="1"/>
</dbReference>
<feature type="compositionally biased region" description="Low complexity" evidence="1">
    <location>
        <begin position="216"/>
        <end position="227"/>
    </location>
</feature>